<sequence length="74" mass="8354">LAHVVLIKGQVGEEEIVINLGDYLSVQKSKEPIFLKSGDIIIIKSNLWKKVRSTTSFISNIVIFLNLYLLLRAL</sequence>
<feature type="non-terminal residue" evidence="1">
    <location>
        <position position="1"/>
    </location>
</feature>
<comment type="caution">
    <text evidence="1">The sequence shown here is derived from an EMBL/GenBank/DDBJ whole genome shotgun (WGS) entry which is preliminary data.</text>
</comment>
<organism evidence="1">
    <name type="scientific">marine sediment metagenome</name>
    <dbReference type="NCBI Taxonomy" id="412755"/>
    <lineage>
        <taxon>unclassified sequences</taxon>
        <taxon>metagenomes</taxon>
        <taxon>ecological metagenomes</taxon>
    </lineage>
</organism>
<dbReference type="AlphaFoldDB" id="X1IX75"/>
<evidence type="ECO:0000313" key="1">
    <source>
        <dbReference type="EMBL" id="GAH62143.1"/>
    </source>
</evidence>
<accession>X1IX75</accession>
<reference evidence="1" key="1">
    <citation type="journal article" date="2014" name="Front. Microbiol.">
        <title>High frequency of phylogenetically diverse reductive dehalogenase-homologous genes in deep subseafloor sedimentary metagenomes.</title>
        <authorList>
            <person name="Kawai M."/>
            <person name="Futagami T."/>
            <person name="Toyoda A."/>
            <person name="Takaki Y."/>
            <person name="Nishi S."/>
            <person name="Hori S."/>
            <person name="Arai W."/>
            <person name="Tsubouchi T."/>
            <person name="Morono Y."/>
            <person name="Uchiyama I."/>
            <person name="Ito T."/>
            <person name="Fujiyama A."/>
            <person name="Inagaki F."/>
            <person name="Takami H."/>
        </authorList>
    </citation>
    <scope>NUCLEOTIDE SEQUENCE</scope>
    <source>
        <strain evidence="1">Expedition CK06-06</strain>
    </source>
</reference>
<dbReference type="EMBL" id="BARU01032855">
    <property type="protein sequence ID" value="GAH62143.1"/>
    <property type="molecule type" value="Genomic_DNA"/>
</dbReference>
<protein>
    <recommendedName>
        <fullName evidence="2">Soluble ligand binding domain-containing protein</fullName>
    </recommendedName>
</protein>
<proteinExistence type="predicted"/>
<gene>
    <name evidence="1" type="ORF">S03H2_51760</name>
</gene>
<name>X1IX75_9ZZZZ</name>
<evidence type="ECO:0008006" key="2">
    <source>
        <dbReference type="Google" id="ProtNLM"/>
    </source>
</evidence>